<sequence length="68" mass="7522">MAATSTVVLGLVWCKNVNPPTSDGDTPAELDCHCWPREVPLVEGKRCWRRRWSSNGGDSTGSRSSKEF</sequence>
<gene>
    <name evidence="1" type="ORF">ZHAS_00010862</name>
</gene>
<dbReference type="EMBL" id="ATLV01018360">
    <property type="status" value="NOT_ANNOTATED_CDS"/>
    <property type="molecule type" value="Genomic_DNA"/>
</dbReference>
<accession>A0A084VYE2</accession>
<dbReference type="AlphaFoldDB" id="A0A084VYE2"/>
<keyword evidence="3" id="KW-1185">Reference proteome</keyword>
<reference evidence="2" key="2">
    <citation type="submission" date="2020-05" db="UniProtKB">
        <authorList>
            <consortium name="EnsemblMetazoa"/>
        </authorList>
    </citation>
    <scope>IDENTIFICATION</scope>
</reference>
<dbReference type="EMBL" id="KE525231">
    <property type="protein sequence ID" value="KFB42986.1"/>
    <property type="molecule type" value="Genomic_DNA"/>
</dbReference>
<dbReference type="VEuPathDB" id="VectorBase:ASIC010862"/>
<name>A0A084VYE2_ANOSI</name>
<proteinExistence type="predicted"/>
<dbReference type="EnsemblMetazoa" id="ASIC010862-RA">
    <property type="protein sequence ID" value="ASIC010862-PA"/>
    <property type="gene ID" value="ASIC010862"/>
</dbReference>
<dbReference type="VEuPathDB" id="VectorBase:ASIS010955"/>
<evidence type="ECO:0000313" key="2">
    <source>
        <dbReference type="EnsemblMetazoa" id="ASIC010862-PA"/>
    </source>
</evidence>
<evidence type="ECO:0000313" key="1">
    <source>
        <dbReference type="EMBL" id="KFB42986.1"/>
    </source>
</evidence>
<protein>
    <submittedName>
        <fullName evidence="1 2">Uncharacterized protein</fullName>
    </submittedName>
</protein>
<dbReference type="Proteomes" id="UP000030765">
    <property type="component" value="Unassembled WGS sequence"/>
</dbReference>
<evidence type="ECO:0000313" key="3">
    <source>
        <dbReference type="Proteomes" id="UP000030765"/>
    </source>
</evidence>
<reference evidence="1 3" key="1">
    <citation type="journal article" date="2014" name="BMC Genomics">
        <title>Genome sequence of Anopheles sinensis provides insight into genetics basis of mosquito competence for malaria parasites.</title>
        <authorList>
            <person name="Zhou D."/>
            <person name="Zhang D."/>
            <person name="Ding G."/>
            <person name="Shi L."/>
            <person name="Hou Q."/>
            <person name="Ye Y."/>
            <person name="Xu Y."/>
            <person name="Zhou H."/>
            <person name="Xiong C."/>
            <person name="Li S."/>
            <person name="Yu J."/>
            <person name="Hong S."/>
            <person name="Yu X."/>
            <person name="Zou P."/>
            <person name="Chen C."/>
            <person name="Chang X."/>
            <person name="Wang W."/>
            <person name="Lv Y."/>
            <person name="Sun Y."/>
            <person name="Ma L."/>
            <person name="Shen B."/>
            <person name="Zhu C."/>
        </authorList>
    </citation>
    <scope>NUCLEOTIDE SEQUENCE [LARGE SCALE GENOMIC DNA]</scope>
</reference>
<organism evidence="1">
    <name type="scientific">Anopheles sinensis</name>
    <name type="common">Mosquito</name>
    <dbReference type="NCBI Taxonomy" id="74873"/>
    <lineage>
        <taxon>Eukaryota</taxon>
        <taxon>Metazoa</taxon>
        <taxon>Ecdysozoa</taxon>
        <taxon>Arthropoda</taxon>
        <taxon>Hexapoda</taxon>
        <taxon>Insecta</taxon>
        <taxon>Pterygota</taxon>
        <taxon>Neoptera</taxon>
        <taxon>Endopterygota</taxon>
        <taxon>Diptera</taxon>
        <taxon>Nematocera</taxon>
        <taxon>Culicoidea</taxon>
        <taxon>Culicidae</taxon>
        <taxon>Anophelinae</taxon>
        <taxon>Anopheles</taxon>
    </lineage>
</organism>